<evidence type="ECO:0000313" key="10">
    <source>
        <dbReference type="EMBL" id="PAB57639.1"/>
    </source>
</evidence>
<feature type="domain" description="PpiC" evidence="9">
    <location>
        <begin position="184"/>
        <end position="274"/>
    </location>
</feature>
<proteinExistence type="predicted"/>
<dbReference type="PROSITE" id="PS51257">
    <property type="entry name" value="PROKAR_LIPOPROTEIN"/>
    <property type="match status" value="1"/>
</dbReference>
<keyword evidence="11" id="KW-1185">Reference proteome</keyword>
<evidence type="ECO:0000256" key="3">
    <source>
        <dbReference type="ARBA" id="ARBA00022729"/>
    </source>
</evidence>
<dbReference type="InterPro" id="IPR023058">
    <property type="entry name" value="PPIase_PpiC_CS"/>
</dbReference>
<dbReference type="PROSITE" id="PS01096">
    <property type="entry name" value="PPIC_PPIASE_1"/>
    <property type="match status" value="1"/>
</dbReference>
<dbReference type="GO" id="GO:0003755">
    <property type="term" value="F:peptidyl-prolyl cis-trans isomerase activity"/>
    <property type="evidence" value="ECO:0007669"/>
    <property type="project" value="UniProtKB-KW"/>
</dbReference>
<dbReference type="Pfam" id="PF13616">
    <property type="entry name" value="Rotamase_3"/>
    <property type="match status" value="1"/>
</dbReference>
<dbReference type="RefSeq" id="WP_095135207.1">
    <property type="nucleotide sequence ID" value="NZ_NIBG01000024.1"/>
</dbReference>
<dbReference type="Gene3D" id="1.10.3120.10">
    <property type="entry name" value="Trigger factor, C-terminal domain"/>
    <property type="match status" value="1"/>
</dbReference>
<dbReference type="InterPro" id="IPR000297">
    <property type="entry name" value="PPIase_PpiC"/>
</dbReference>
<dbReference type="PANTHER" id="PTHR47245">
    <property type="entry name" value="PEPTIDYLPROLYL ISOMERASE"/>
    <property type="match status" value="1"/>
</dbReference>
<evidence type="ECO:0000259" key="9">
    <source>
        <dbReference type="PROSITE" id="PS50198"/>
    </source>
</evidence>
<dbReference type="InterPro" id="IPR037041">
    <property type="entry name" value="Trigger_fac_C_sf"/>
</dbReference>
<dbReference type="EC" id="5.2.1.8" evidence="2"/>
<evidence type="ECO:0000256" key="6">
    <source>
        <dbReference type="PROSITE-ProRule" id="PRU00278"/>
    </source>
</evidence>
<accession>A0A267MDL0</accession>
<dbReference type="SUPFAM" id="SSF109998">
    <property type="entry name" value="Triger factor/SurA peptide-binding domain-like"/>
    <property type="match status" value="1"/>
</dbReference>
<feature type="signal peptide" evidence="8">
    <location>
        <begin position="1"/>
        <end position="27"/>
    </location>
</feature>
<comment type="caution">
    <text evidence="10">The sequence shown here is derived from an EMBL/GenBank/DDBJ whole genome shotgun (WGS) entry which is preliminary data.</text>
</comment>
<dbReference type="EMBL" id="NIBG01000024">
    <property type="protein sequence ID" value="PAB57639.1"/>
    <property type="molecule type" value="Genomic_DNA"/>
</dbReference>
<organism evidence="10 11">
    <name type="scientific">Anaeromicrobium sediminis</name>
    <dbReference type="NCBI Taxonomy" id="1478221"/>
    <lineage>
        <taxon>Bacteria</taxon>
        <taxon>Bacillati</taxon>
        <taxon>Bacillota</taxon>
        <taxon>Clostridia</taxon>
        <taxon>Peptostreptococcales</taxon>
        <taxon>Thermotaleaceae</taxon>
        <taxon>Anaeromicrobium</taxon>
    </lineage>
</organism>
<dbReference type="SUPFAM" id="SSF54534">
    <property type="entry name" value="FKBP-like"/>
    <property type="match status" value="1"/>
</dbReference>
<dbReference type="AlphaFoldDB" id="A0A267MDL0"/>
<dbReference type="GO" id="GO:0006457">
    <property type="term" value="P:protein folding"/>
    <property type="evidence" value="ECO:0007669"/>
    <property type="project" value="InterPro"/>
</dbReference>
<name>A0A267MDL0_9FIRM</name>
<evidence type="ECO:0000256" key="4">
    <source>
        <dbReference type="ARBA" id="ARBA00023110"/>
    </source>
</evidence>
<dbReference type="InterPro" id="IPR046357">
    <property type="entry name" value="PPIase_dom_sf"/>
</dbReference>
<sequence>MNFKKLKKKSMLILTLILALVFSVACTQKPPADAVAKVGDTYIKKDLYERQLSIFKKRYEQMYGDKIWTVDIGGKTFLEAVEENVLEKMINDEVIKRYMEKEKIQITDEEVQKEYEQYKESIGKDQDFNEFLKENDMDEEFVKEQVIRSGLYAKKFQEKVIADTSLDDEKLKKYYDENSATYNIEQVRARHILVSEEDKAKEILEKLKAGEDFAALATEFSKDPGSATKGGDLGFFPKGVMVPEFEQTAFSLKPGEISDLVKTQFGYHIIKVEEKKNEVIKFEDVKEEIKSKLTDESIVNKLESLKKEYKVEKYELKAEENKEEDKKE</sequence>
<gene>
    <name evidence="10" type="ORF">CCE28_18425</name>
</gene>
<dbReference type="PROSITE" id="PS50198">
    <property type="entry name" value="PPIC_PPIASE_2"/>
    <property type="match status" value="1"/>
</dbReference>
<keyword evidence="3 8" id="KW-0732">Signal</keyword>
<dbReference type="InterPro" id="IPR050245">
    <property type="entry name" value="PrsA_foldase"/>
</dbReference>
<keyword evidence="5 6" id="KW-0413">Isomerase</keyword>
<dbReference type="PANTHER" id="PTHR47245:SF1">
    <property type="entry name" value="FOLDASE PROTEIN PRSA"/>
    <property type="match status" value="1"/>
</dbReference>
<evidence type="ECO:0000313" key="11">
    <source>
        <dbReference type="Proteomes" id="UP000216024"/>
    </source>
</evidence>
<dbReference type="InterPro" id="IPR027304">
    <property type="entry name" value="Trigger_fact/SurA_dom_sf"/>
</dbReference>
<evidence type="ECO:0000256" key="1">
    <source>
        <dbReference type="ARBA" id="ARBA00000971"/>
    </source>
</evidence>
<keyword evidence="7" id="KW-0175">Coiled coil</keyword>
<keyword evidence="4 6" id="KW-0697">Rotamase</keyword>
<feature type="chain" id="PRO_5039676809" description="peptidylprolyl isomerase" evidence="8">
    <location>
        <begin position="28"/>
        <end position="328"/>
    </location>
</feature>
<evidence type="ECO:0000256" key="7">
    <source>
        <dbReference type="SAM" id="Coils"/>
    </source>
</evidence>
<evidence type="ECO:0000256" key="8">
    <source>
        <dbReference type="SAM" id="SignalP"/>
    </source>
</evidence>
<dbReference type="GO" id="GO:0015031">
    <property type="term" value="P:protein transport"/>
    <property type="evidence" value="ECO:0007669"/>
    <property type="project" value="InterPro"/>
</dbReference>
<comment type="catalytic activity">
    <reaction evidence="1">
        <text>[protein]-peptidylproline (omega=180) = [protein]-peptidylproline (omega=0)</text>
        <dbReference type="Rhea" id="RHEA:16237"/>
        <dbReference type="Rhea" id="RHEA-COMP:10747"/>
        <dbReference type="Rhea" id="RHEA-COMP:10748"/>
        <dbReference type="ChEBI" id="CHEBI:83833"/>
        <dbReference type="ChEBI" id="CHEBI:83834"/>
        <dbReference type="EC" id="5.2.1.8"/>
    </reaction>
</comment>
<evidence type="ECO:0000256" key="5">
    <source>
        <dbReference type="ARBA" id="ARBA00023235"/>
    </source>
</evidence>
<evidence type="ECO:0000256" key="2">
    <source>
        <dbReference type="ARBA" id="ARBA00013194"/>
    </source>
</evidence>
<dbReference type="Proteomes" id="UP000216024">
    <property type="component" value="Unassembled WGS sequence"/>
</dbReference>
<feature type="coiled-coil region" evidence="7">
    <location>
        <begin position="272"/>
        <end position="326"/>
    </location>
</feature>
<reference evidence="10 11" key="1">
    <citation type="submission" date="2017-06" db="EMBL/GenBank/DDBJ databases">
        <title>Draft genome sequence of anaerobic fermentative bacterium Anaeromicrobium sediminis DY2726D isolated from West Pacific Ocean sediments.</title>
        <authorList>
            <person name="Zeng X."/>
        </authorList>
    </citation>
    <scope>NUCLEOTIDE SEQUENCE [LARGE SCALE GENOMIC DNA]</scope>
    <source>
        <strain evidence="10 11">DY2726D</strain>
    </source>
</reference>
<dbReference type="Pfam" id="PF13624">
    <property type="entry name" value="SurA_N_3"/>
    <property type="match status" value="1"/>
</dbReference>
<dbReference type="Gene3D" id="3.10.50.40">
    <property type="match status" value="1"/>
</dbReference>
<protein>
    <recommendedName>
        <fullName evidence="2">peptidylprolyl isomerase</fullName>
        <ecNumber evidence="2">5.2.1.8</ecNumber>
    </recommendedName>
</protein>